<dbReference type="GO" id="GO:0006271">
    <property type="term" value="P:DNA strand elongation involved in DNA replication"/>
    <property type="evidence" value="ECO:0007669"/>
    <property type="project" value="TreeGrafter"/>
</dbReference>
<comment type="caution">
    <text evidence="14">The sequence shown here is derived from an EMBL/GenBank/DDBJ whole genome shotgun (WGS) entry which is preliminary data.</text>
</comment>
<evidence type="ECO:0000256" key="7">
    <source>
        <dbReference type="ARBA" id="ARBA00022705"/>
    </source>
</evidence>
<feature type="domain" description="DNA polymerase III beta sliding clamp central" evidence="12">
    <location>
        <begin position="127"/>
        <end position="244"/>
    </location>
</feature>
<feature type="domain" description="DNA polymerase III beta sliding clamp C-terminal" evidence="13">
    <location>
        <begin position="249"/>
        <end position="356"/>
    </location>
</feature>
<evidence type="ECO:0000256" key="1">
    <source>
        <dbReference type="ARBA" id="ARBA00004496"/>
    </source>
</evidence>
<dbReference type="InterPro" id="IPR022635">
    <property type="entry name" value="DNA_polIII_beta_C"/>
</dbReference>
<dbReference type="FunFam" id="3.10.150.10:FF:000005">
    <property type="entry name" value="Beta sliding clamp"/>
    <property type="match status" value="1"/>
</dbReference>
<comment type="function">
    <text evidence="10">Confers DNA tethering and processivity to DNA polymerases and other proteins. Acts as a clamp, forming a ring around DNA (a reaction catalyzed by the clamp-loading complex) which diffuses in an ATP-independent manner freely and bidirectionally along dsDNA. Initially characterized for its ability to contact the catalytic subunit of DNA polymerase III (Pol III), a complex, multichain enzyme responsible for most of the replicative synthesis in bacteria; Pol III exhibits 3'-5' exonuclease proofreading activity. The beta chain is required for initiation of replication as well as for processivity of DNA replication.</text>
</comment>
<comment type="similarity">
    <text evidence="2 10">Belongs to the beta sliding clamp family.</text>
</comment>
<evidence type="ECO:0000313" key="15">
    <source>
        <dbReference type="Proteomes" id="UP000470470"/>
    </source>
</evidence>
<reference evidence="14 15" key="1">
    <citation type="submission" date="2020-02" db="EMBL/GenBank/DDBJ databases">
        <title>The whole genome sequence of CPCC 205119.</title>
        <authorList>
            <person name="Jiang Z."/>
        </authorList>
    </citation>
    <scope>NUCLEOTIDE SEQUENCE [LARGE SCALE GENOMIC DNA]</scope>
    <source>
        <strain evidence="14 15">CPCC 205119</strain>
    </source>
</reference>
<name>A0A7K3WFW6_9ACTN</name>
<dbReference type="PANTHER" id="PTHR30478">
    <property type="entry name" value="DNA POLYMERASE III SUBUNIT BETA"/>
    <property type="match status" value="1"/>
</dbReference>
<dbReference type="InterPro" id="IPR001001">
    <property type="entry name" value="DNA_polIII_beta"/>
</dbReference>
<dbReference type="EMBL" id="JAAGWK010000021">
    <property type="protein sequence ID" value="NEL55272.1"/>
    <property type="molecule type" value="Genomic_DNA"/>
</dbReference>
<dbReference type="GO" id="GO:0005737">
    <property type="term" value="C:cytoplasm"/>
    <property type="evidence" value="ECO:0007669"/>
    <property type="project" value="UniProtKB-SubCell"/>
</dbReference>
<evidence type="ECO:0000313" key="14">
    <source>
        <dbReference type="EMBL" id="NEL55272.1"/>
    </source>
</evidence>
<dbReference type="InterPro" id="IPR046938">
    <property type="entry name" value="DNA_clamp_sf"/>
</dbReference>
<keyword evidence="15" id="KW-1185">Reference proteome</keyword>
<evidence type="ECO:0000256" key="6">
    <source>
        <dbReference type="ARBA" id="ARBA00022695"/>
    </source>
</evidence>
<keyword evidence="9" id="KW-0238">DNA-binding</keyword>
<evidence type="ECO:0000256" key="8">
    <source>
        <dbReference type="ARBA" id="ARBA00022932"/>
    </source>
</evidence>
<dbReference type="SMART" id="SM00480">
    <property type="entry name" value="POL3Bc"/>
    <property type="match status" value="1"/>
</dbReference>
<proteinExistence type="inferred from homology"/>
<comment type="subunit">
    <text evidence="10">Forms a ring-shaped head-to-tail homodimer around DNA.</text>
</comment>
<gene>
    <name evidence="14" type="ORF">G1H19_14855</name>
</gene>
<evidence type="ECO:0000256" key="4">
    <source>
        <dbReference type="ARBA" id="ARBA00022490"/>
    </source>
</evidence>
<dbReference type="Pfam" id="PF02767">
    <property type="entry name" value="DNA_pol3_beta_2"/>
    <property type="match status" value="1"/>
</dbReference>
<evidence type="ECO:0000256" key="9">
    <source>
        <dbReference type="ARBA" id="ARBA00023125"/>
    </source>
</evidence>
<dbReference type="GO" id="GO:0003887">
    <property type="term" value="F:DNA-directed DNA polymerase activity"/>
    <property type="evidence" value="ECO:0007669"/>
    <property type="project" value="UniProtKB-UniRule"/>
</dbReference>
<keyword evidence="7 10" id="KW-0235">DNA replication</keyword>
<dbReference type="Pfam" id="PF00712">
    <property type="entry name" value="DNA_pol3_beta"/>
    <property type="match status" value="1"/>
</dbReference>
<dbReference type="InterPro" id="IPR022637">
    <property type="entry name" value="DNA_polIII_beta_cen"/>
</dbReference>
<evidence type="ECO:0000259" key="13">
    <source>
        <dbReference type="Pfam" id="PF02768"/>
    </source>
</evidence>
<organism evidence="14 15">
    <name type="scientific">Goekera deserti</name>
    <dbReference type="NCBI Taxonomy" id="2497753"/>
    <lineage>
        <taxon>Bacteria</taxon>
        <taxon>Bacillati</taxon>
        <taxon>Actinomycetota</taxon>
        <taxon>Actinomycetes</taxon>
        <taxon>Geodermatophilales</taxon>
        <taxon>Geodermatophilaceae</taxon>
        <taxon>Goekera</taxon>
    </lineage>
</organism>
<dbReference type="GO" id="GO:0003677">
    <property type="term" value="F:DNA binding"/>
    <property type="evidence" value="ECO:0007669"/>
    <property type="project" value="UniProtKB-UniRule"/>
</dbReference>
<dbReference type="AlphaFoldDB" id="A0A7K3WFW6"/>
<dbReference type="PANTHER" id="PTHR30478:SF0">
    <property type="entry name" value="BETA SLIDING CLAMP"/>
    <property type="match status" value="1"/>
</dbReference>
<dbReference type="SUPFAM" id="SSF55979">
    <property type="entry name" value="DNA clamp"/>
    <property type="match status" value="3"/>
</dbReference>
<evidence type="ECO:0000256" key="10">
    <source>
        <dbReference type="PIRNR" id="PIRNR000804"/>
    </source>
</evidence>
<evidence type="ECO:0000256" key="2">
    <source>
        <dbReference type="ARBA" id="ARBA00010752"/>
    </source>
</evidence>
<dbReference type="RefSeq" id="WP_152731561.1">
    <property type="nucleotide sequence ID" value="NZ_JAABOZ010000008.1"/>
</dbReference>
<sequence>MKFRVAREVLADAVAWTARSLPPRPSVPVLAGIMLDVEGNTLSVSGFDYEVSARSEVDVHATDGGRALVPGRLLAEITRALPPHPVEIVAEGSRLSISCSNARFSLPTLPVEDYPSLPSMPSAAGVVESDAFAEAVGQVAIAAGRDDTLPMLTGVRLEIEDDLVTLAATDRYRLAVREFAWRPETPGLTAAVLVPARTLADAAKTLTSGPEVVLSLSSGTSGEGILGLSGKDRQTTTRLLDAEFVKYRAIMPSSSTSFATLPVGMFTDAAKRVALVAERGTPLRCEFTPGTVTLKAGGSDDEGQAEERCDVEFDGDPLTIGFNPTFLLDGLAAVHTERARMDFTSALKPAVLSGVEPERDPDAAEKPAVRPGSYRYLIMPVRLPG</sequence>
<keyword evidence="5 10" id="KW-0808">Transferase</keyword>
<dbReference type="PIRSF" id="PIRSF000804">
    <property type="entry name" value="DNA_pol_III_b"/>
    <property type="match status" value="1"/>
</dbReference>
<comment type="subcellular location">
    <subcellularLocation>
        <location evidence="1 10">Cytoplasm</location>
    </subcellularLocation>
</comment>
<dbReference type="Pfam" id="PF02768">
    <property type="entry name" value="DNA_pol3_beta_3"/>
    <property type="match status" value="1"/>
</dbReference>
<protein>
    <recommendedName>
        <fullName evidence="3 10">Beta sliding clamp</fullName>
    </recommendedName>
</protein>
<evidence type="ECO:0000259" key="12">
    <source>
        <dbReference type="Pfam" id="PF02767"/>
    </source>
</evidence>
<dbReference type="CDD" id="cd00140">
    <property type="entry name" value="beta_clamp"/>
    <property type="match status" value="1"/>
</dbReference>
<keyword evidence="8 10" id="KW-0239">DNA-directed DNA polymerase</keyword>
<dbReference type="GO" id="GO:0008408">
    <property type="term" value="F:3'-5' exonuclease activity"/>
    <property type="evidence" value="ECO:0007669"/>
    <property type="project" value="InterPro"/>
</dbReference>
<dbReference type="Gene3D" id="3.10.150.10">
    <property type="entry name" value="DNA Polymerase III, subunit A, domain 2"/>
    <property type="match status" value="3"/>
</dbReference>
<dbReference type="NCBIfam" id="TIGR00663">
    <property type="entry name" value="dnan"/>
    <property type="match status" value="1"/>
</dbReference>
<dbReference type="FunFam" id="3.10.150.10:FF:000001">
    <property type="entry name" value="Beta sliding clamp"/>
    <property type="match status" value="1"/>
</dbReference>
<dbReference type="GO" id="GO:0009360">
    <property type="term" value="C:DNA polymerase III complex"/>
    <property type="evidence" value="ECO:0007669"/>
    <property type="project" value="InterPro"/>
</dbReference>
<dbReference type="Proteomes" id="UP000470470">
    <property type="component" value="Unassembled WGS sequence"/>
</dbReference>
<dbReference type="GO" id="GO:0042802">
    <property type="term" value="F:identical protein binding"/>
    <property type="evidence" value="ECO:0007669"/>
    <property type="project" value="UniProtKB-ARBA"/>
</dbReference>
<evidence type="ECO:0000256" key="5">
    <source>
        <dbReference type="ARBA" id="ARBA00022679"/>
    </source>
</evidence>
<evidence type="ECO:0000259" key="11">
    <source>
        <dbReference type="Pfam" id="PF00712"/>
    </source>
</evidence>
<keyword evidence="6 10" id="KW-0548">Nucleotidyltransferase</keyword>
<evidence type="ECO:0000256" key="3">
    <source>
        <dbReference type="ARBA" id="ARBA00021035"/>
    </source>
</evidence>
<dbReference type="InterPro" id="IPR022634">
    <property type="entry name" value="DNA_polIII_beta_N"/>
</dbReference>
<accession>A0A7K3WFW6</accession>
<keyword evidence="4 10" id="KW-0963">Cytoplasm</keyword>
<feature type="domain" description="DNA polymerase III beta sliding clamp N-terminal" evidence="11">
    <location>
        <begin position="1"/>
        <end position="118"/>
    </location>
</feature>